<evidence type="ECO:0000313" key="4">
    <source>
        <dbReference type="Proteomes" id="UP000295345"/>
    </source>
</evidence>
<dbReference type="Proteomes" id="UP000295345">
    <property type="component" value="Unassembled WGS sequence"/>
</dbReference>
<dbReference type="Pfam" id="PF14028">
    <property type="entry name" value="Lant_dehydr_C"/>
    <property type="match status" value="1"/>
</dbReference>
<dbReference type="InterPro" id="IPR006827">
    <property type="entry name" value="Lant_deHydtase_N"/>
</dbReference>
<dbReference type="Pfam" id="PF04738">
    <property type="entry name" value="Lant_dehydr_N"/>
    <property type="match status" value="1"/>
</dbReference>
<evidence type="ECO:0000313" key="3">
    <source>
        <dbReference type="EMBL" id="TDC75699.1"/>
    </source>
</evidence>
<dbReference type="InterPro" id="IPR023809">
    <property type="entry name" value="Thiopep_bacteriocin_synth_dom"/>
</dbReference>
<dbReference type="OrthoDB" id="1273722at2"/>
<dbReference type="AlphaFoldDB" id="A0A4R4TNP1"/>
<sequence length="1009" mass="111230">MLRATTDPGALDLPRDLDLASDTLVERGRAWLAEVWRREEVRDAIAAASPALCDRIDDIIARRRADRRQVRKAVLSMASYLLRWQGRPTPFALFGGITPASAGAKTSVTWGGEHRTVLRPDADWLADIINRLHRCAELVERLPIVAVDAGQVRGDRYAVPGWPSDGRSELAAPVELSVRHTRPVAAALELARTPIRYGKLRTALTERYPQASTRIDTLLGELVAQHLLISSLWPPATCLDLLGHLCTELDVARAHTVPDVADLVAEIHALHTDLPAPSRCAPPPIRGALPRRMTALSDVAPVPLVIDTILDCEIRVPEHVVREAAAAAGVLIRLSPHPAGSPRWRDYHDRFLNRYGAEAIVHVLELTADSGLGLPAGYLGAAQRPAGPHELTRRDERLLALVQQSMLDRTGEIVLTEPIITDLARDANAASAPPGRVEVSAEIHAPSVHALDRGAFRLVITGAPRPASSMAGRFAHLLPEHERAQLAATYRTSDPEAIAAQLSFAPRRRRNENIIRTTQLLPHVIPLAEHRPPRQNLIPLADLAVTADEDGFSLIQLSTGRRVEPRVTHALEAGMQTPPLARFLAEITTARCAVYQGFDFTAANHLPYLPRVRYHRTVLASARWLLTPTDLPGPGATQPVWDDVFEAWRTRFHVPEHVALVEHEQRLPLDLTHPLHRSLLRARLDGARRLELREAPAPGDLAWLGRAHELLVPLTLAEPQPHHRTTPTAGTARAAATSTGRTTVVTAHVHAHPDRHDDILTRYLPDLINTFDTPPLWWFTRHHATHRPDAEAHLVLSVHLPEAAAWAPTVERLHRWASTLRSERLAAGLTLATHEPPPGRYGHGEAMDAAHHLFAADSAAALAQIEITTATDIRPQALAAASMLDLATHFARTLDDGLTWLTRDLPQHHGPLDQALRDQAFDLTDHLGARARLGTLSGGEEVAAAWQRRAGALATLRKHLADQRDPLTVLQHLLHLHHQRVLGPDAHRERDTLRLVRACALRHTAWRPR</sequence>
<accession>A0A4R4TNP1</accession>
<evidence type="ECO:0000259" key="2">
    <source>
        <dbReference type="Pfam" id="PF14028"/>
    </source>
</evidence>
<feature type="domain" description="Thiopeptide-type bacteriocin biosynthesis" evidence="2">
    <location>
        <begin position="747"/>
        <end position="997"/>
    </location>
</feature>
<evidence type="ECO:0000259" key="1">
    <source>
        <dbReference type="Pfam" id="PF04738"/>
    </source>
</evidence>
<protein>
    <submittedName>
        <fullName evidence="3">Lantibiotic dehydratase</fullName>
    </submittedName>
</protein>
<keyword evidence="4" id="KW-1185">Reference proteome</keyword>
<gene>
    <name evidence="3" type="ORF">E1283_11625</name>
</gene>
<organism evidence="3 4">
    <name type="scientific">Streptomyces hainanensis</name>
    <dbReference type="NCBI Taxonomy" id="402648"/>
    <lineage>
        <taxon>Bacteria</taxon>
        <taxon>Bacillati</taxon>
        <taxon>Actinomycetota</taxon>
        <taxon>Actinomycetes</taxon>
        <taxon>Kitasatosporales</taxon>
        <taxon>Streptomycetaceae</taxon>
        <taxon>Streptomyces</taxon>
    </lineage>
</organism>
<dbReference type="NCBIfam" id="TIGR03891">
    <property type="entry name" value="thiopep_ocin"/>
    <property type="match status" value="1"/>
</dbReference>
<name>A0A4R4TNP1_9ACTN</name>
<reference evidence="3 4" key="1">
    <citation type="submission" date="2019-03" db="EMBL/GenBank/DDBJ databases">
        <title>Draft genome sequences of novel Actinobacteria.</title>
        <authorList>
            <person name="Sahin N."/>
            <person name="Ay H."/>
            <person name="Saygin H."/>
        </authorList>
    </citation>
    <scope>NUCLEOTIDE SEQUENCE [LARGE SCALE GENOMIC DNA]</scope>
    <source>
        <strain evidence="3 4">DSM 41900</strain>
    </source>
</reference>
<feature type="domain" description="Lantibiotic dehydratase N-terminal" evidence="1">
    <location>
        <begin position="38"/>
        <end position="680"/>
    </location>
</feature>
<dbReference type="EMBL" id="SMKI01000097">
    <property type="protein sequence ID" value="TDC75699.1"/>
    <property type="molecule type" value="Genomic_DNA"/>
</dbReference>
<proteinExistence type="predicted"/>
<comment type="caution">
    <text evidence="3">The sequence shown here is derived from an EMBL/GenBank/DDBJ whole genome shotgun (WGS) entry which is preliminary data.</text>
</comment>